<dbReference type="Proteomes" id="UP001166784">
    <property type="component" value="Unassembled WGS sequence"/>
</dbReference>
<gene>
    <name evidence="2" type="ORF">MMA15_10440</name>
</gene>
<keyword evidence="3" id="KW-1185">Reference proteome</keyword>
<dbReference type="InterPro" id="IPR039708">
    <property type="entry name" value="MT1774/Rv1733c-like"/>
</dbReference>
<organism evidence="2 3">
    <name type="scientific">Streptomyces marispadix</name>
    <dbReference type="NCBI Taxonomy" id="2922868"/>
    <lineage>
        <taxon>Bacteria</taxon>
        <taxon>Bacillati</taxon>
        <taxon>Actinomycetota</taxon>
        <taxon>Actinomycetes</taxon>
        <taxon>Kitasatosporales</taxon>
        <taxon>Streptomycetaceae</taxon>
        <taxon>Streptomyces</taxon>
    </lineage>
</organism>
<dbReference type="EMBL" id="JAKWJU010000002">
    <property type="protein sequence ID" value="MCH6160804.1"/>
    <property type="molecule type" value="Genomic_DNA"/>
</dbReference>
<dbReference type="RefSeq" id="WP_241058831.1">
    <property type="nucleotide sequence ID" value="NZ_JAKWJU010000002.1"/>
</dbReference>
<evidence type="ECO:0000313" key="3">
    <source>
        <dbReference type="Proteomes" id="UP001166784"/>
    </source>
</evidence>
<reference evidence="2" key="2">
    <citation type="journal article" date="2023" name="Int. J. Syst. Evol. Microbiol.">
        <title>Streptomyces marispadix sp. nov., isolated from marine beach sediment of the Northern Coast of Portugal.</title>
        <authorList>
            <person name="dos Santos J.D.N."/>
            <person name="Vitorino I.R."/>
            <person name="Kallscheuer N."/>
            <person name="Srivastava A."/>
            <person name="Krautwurst S."/>
            <person name="Marz M."/>
            <person name="Jogler C."/>
            <person name="Lobo Da Cunha A."/>
            <person name="Catita J."/>
            <person name="Goncalves H."/>
            <person name="Gonzalez I."/>
            <person name="Reyes F."/>
            <person name="Lage O.M."/>
        </authorList>
    </citation>
    <scope>NUCLEOTIDE SEQUENCE</scope>
    <source>
        <strain evidence="2">M600PL45_2</strain>
    </source>
</reference>
<evidence type="ECO:0000313" key="2">
    <source>
        <dbReference type="EMBL" id="MCH6160804.1"/>
    </source>
</evidence>
<reference evidence="2" key="1">
    <citation type="submission" date="2022-03" db="EMBL/GenBank/DDBJ databases">
        <authorList>
            <person name="Santos J.D.N."/>
            <person name="Kallscheuer N."/>
            <person name="Jogler C."/>
            <person name="Lage O.M."/>
        </authorList>
    </citation>
    <scope>NUCLEOTIDE SEQUENCE</scope>
    <source>
        <strain evidence="2">M600PL45_2</strain>
    </source>
</reference>
<dbReference type="PANTHER" id="PTHR42305:SF1">
    <property type="entry name" value="MEMBRANE PROTEIN RV1733C-RELATED"/>
    <property type="match status" value="1"/>
</dbReference>
<comment type="caution">
    <text evidence="2">The sequence shown here is derived from an EMBL/GenBank/DDBJ whole genome shotgun (WGS) entry which is preliminary data.</text>
</comment>
<proteinExistence type="predicted"/>
<evidence type="ECO:0008006" key="4">
    <source>
        <dbReference type="Google" id="ProtNLM"/>
    </source>
</evidence>
<sequence>MRTRRWLWRWRRNPLRRRSDRAEAWAGLAAAVVMTVTAPLTGAMASDTVAGNLRDEPGLHRTSAVLRQDAPSTDGVATVSDDPTVLTEVSWTTADGRTRTERAPVEIGTRRGEHAPVWLDRRGMPQEPPPDATEVAVESGAAGGAVAVATCFAVASAGWLVRRRLDAVRDRGWEREWAMVGPRWSRRD</sequence>
<keyword evidence="1" id="KW-0812">Transmembrane</keyword>
<keyword evidence="1" id="KW-0472">Membrane</keyword>
<keyword evidence="1" id="KW-1133">Transmembrane helix</keyword>
<evidence type="ECO:0000256" key="1">
    <source>
        <dbReference type="SAM" id="Phobius"/>
    </source>
</evidence>
<protein>
    <recommendedName>
        <fullName evidence="4">Membrane protein SCJ1.26</fullName>
    </recommendedName>
</protein>
<accession>A0ABS9SWZ8</accession>
<feature type="transmembrane region" description="Helical" evidence="1">
    <location>
        <begin position="141"/>
        <end position="161"/>
    </location>
</feature>
<dbReference type="PANTHER" id="PTHR42305">
    <property type="entry name" value="MEMBRANE PROTEIN RV1733C-RELATED"/>
    <property type="match status" value="1"/>
</dbReference>
<name>A0ABS9SWZ8_9ACTN</name>